<evidence type="ECO:0000313" key="4">
    <source>
        <dbReference type="EMBL" id="MFC0047942.1"/>
    </source>
</evidence>
<dbReference type="InterPro" id="IPR016181">
    <property type="entry name" value="Acyl_CoA_acyltransferase"/>
</dbReference>
<dbReference type="Gene3D" id="3.40.630.30">
    <property type="match status" value="1"/>
</dbReference>
<comment type="caution">
    <text evidence="4">The sequence shown here is derived from an EMBL/GenBank/DDBJ whole genome shotgun (WGS) entry which is preliminary data.</text>
</comment>
<dbReference type="EMBL" id="JBHLXP010000001">
    <property type="protein sequence ID" value="MFC0047942.1"/>
    <property type="molecule type" value="Genomic_DNA"/>
</dbReference>
<keyword evidence="5" id="KW-1185">Reference proteome</keyword>
<dbReference type="CDD" id="cd04301">
    <property type="entry name" value="NAT_SF"/>
    <property type="match status" value="1"/>
</dbReference>
<dbReference type="Pfam" id="PF00583">
    <property type="entry name" value="Acetyltransf_1"/>
    <property type="match status" value="1"/>
</dbReference>
<name>A0ABV6BAP9_9GAMM</name>
<keyword evidence="1 4" id="KW-0808">Transferase</keyword>
<reference evidence="4 5" key="1">
    <citation type="submission" date="2024-09" db="EMBL/GenBank/DDBJ databases">
        <authorList>
            <person name="Sun Q."/>
            <person name="Mori K."/>
        </authorList>
    </citation>
    <scope>NUCLEOTIDE SEQUENCE [LARGE SCALE GENOMIC DNA]</scope>
    <source>
        <strain evidence="4 5">KCTC 23315</strain>
    </source>
</reference>
<feature type="domain" description="N-acetyltransferase" evidence="3">
    <location>
        <begin position="12"/>
        <end position="163"/>
    </location>
</feature>
<evidence type="ECO:0000313" key="5">
    <source>
        <dbReference type="Proteomes" id="UP001589813"/>
    </source>
</evidence>
<gene>
    <name evidence="4" type="ORF">ACFFJP_06545</name>
</gene>
<dbReference type="SUPFAM" id="SSF55729">
    <property type="entry name" value="Acyl-CoA N-acyltransferases (Nat)"/>
    <property type="match status" value="1"/>
</dbReference>
<evidence type="ECO:0000256" key="2">
    <source>
        <dbReference type="ARBA" id="ARBA00023315"/>
    </source>
</evidence>
<dbReference type="PANTHER" id="PTHR43877:SF5">
    <property type="entry name" value="BLL8307 PROTEIN"/>
    <property type="match status" value="1"/>
</dbReference>
<dbReference type="PANTHER" id="PTHR43877">
    <property type="entry name" value="AMINOALKYLPHOSPHONATE N-ACETYLTRANSFERASE-RELATED-RELATED"/>
    <property type="match status" value="1"/>
</dbReference>
<organism evidence="4 5">
    <name type="scientific">Rheinheimera tilapiae</name>
    <dbReference type="NCBI Taxonomy" id="875043"/>
    <lineage>
        <taxon>Bacteria</taxon>
        <taxon>Pseudomonadati</taxon>
        <taxon>Pseudomonadota</taxon>
        <taxon>Gammaproteobacteria</taxon>
        <taxon>Chromatiales</taxon>
        <taxon>Chromatiaceae</taxon>
        <taxon>Rheinheimera</taxon>
    </lineage>
</organism>
<dbReference type="EC" id="2.3.-.-" evidence="4"/>
<dbReference type="InterPro" id="IPR000182">
    <property type="entry name" value="GNAT_dom"/>
</dbReference>
<dbReference type="PROSITE" id="PS51186">
    <property type="entry name" value="GNAT"/>
    <property type="match status" value="1"/>
</dbReference>
<accession>A0ABV6BAP9</accession>
<sequence length="163" mass="17766">MFVIRLDDLQGPEIAALLTAHLADMQATSPPESVHALDLTALRQADIRFWTLWHQADTTAPATLAGCIALKQLDACYGEKHGEIKSTRVAEAFRGQGCGRLLVTHLLAAAQQSGLQRVSLETGSMAFFQPARTLYQAFGFVECPPFADYIEDPNSVFMTLALS</sequence>
<evidence type="ECO:0000256" key="1">
    <source>
        <dbReference type="ARBA" id="ARBA00022679"/>
    </source>
</evidence>
<proteinExistence type="predicted"/>
<evidence type="ECO:0000259" key="3">
    <source>
        <dbReference type="PROSITE" id="PS51186"/>
    </source>
</evidence>
<keyword evidence="2 4" id="KW-0012">Acyltransferase</keyword>
<dbReference type="GO" id="GO:0016746">
    <property type="term" value="F:acyltransferase activity"/>
    <property type="evidence" value="ECO:0007669"/>
    <property type="project" value="UniProtKB-KW"/>
</dbReference>
<dbReference type="RefSeq" id="WP_377241659.1">
    <property type="nucleotide sequence ID" value="NZ_JBHLXP010000001.1"/>
</dbReference>
<dbReference type="InterPro" id="IPR050832">
    <property type="entry name" value="Bact_Acetyltransf"/>
</dbReference>
<protein>
    <submittedName>
        <fullName evidence="4">GNAT family N-acetyltransferase</fullName>
        <ecNumber evidence="4">2.3.-.-</ecNumber>
    </submittedName>
</protein>
<dbReference type="Proteomes" id="UP001589813">
    <property type="component" value="Unassembled WGS sequence"/>
</dbReference>